<dbReference type="Proteomes" id="UP000095281">
    <property type="component" value="Unplaced"/>
</dbReference>
<protein>
    <submittedName>
        <fullName evidence="5">RRM domain-containing protein</fullName>
    </submittedName>
</protein>
<dbReference type="InterPro" id="IPR050666">
    <property type="entry name" value="ESRP"/>
</dbReference>
<dbReference type="Gene3D" id="3.30.70.330">
    <property type="match status" value="1"/>
</dbReference>
<organism evidence="4 5">
    <name type="scientific">Meloidogyne hapla</name>
    <name type="common">Root-knot nematode worm</name>
    <dbReference type="NCBI Taxonomy" id="6305"/>
    <lineage>
        <taxon>Eukaryota</taxon>
        <taxon>Metazoa</taxon>
        <taxon>Ecdysozoa</taxon>
        <taxon>Nematoda</taxon>
        <taxon>Chromadorea</taxon>
        <taxon>Rhabditida</taxon>
        <taxon>Tylenchina</taxon>
        <taxon>Tylenchomorpha</taxon>
        <taxon>Tylenchoidea</taxon>
        <taxon>Meloidogynidae</taxon>
        <taxon>Meloidogyninae</taxon>
        <taxon>Meloidogyne</taxon>
    </lineage>
</organism>
<keyword evidence="4" id="KW-1185">Reference proteome</keyword>
<evidence type="ECO:0000313" key="4">
    <source>
        <dbReference type="Proteomes" id="UP000095281"/>
    </source>
</evidence>
<evidence type="ECO:0000256" key="2">
    <source>
        <dbReference type="ARBA" id="ARBA00022884"/>
    </source>
</evidence>
<accession>A0A1I8BI76</accession>
<keyword evidence="2" id="KW-0694">RNA-binding</keyword>
<dbReference type="SUPFAM" id="SSF54928">
    <property type="entry name" value="RNA-binding domain, RBD"/>
    <property type="match status" value="1"/>
</dbReference>
<dbReference type="Pfam" id="PF12150">
    <property type="entry name" value="MFP2b"/>
    <property type="match status" value="1"/>
</dbReference>
<name>A0A1I8BI76_MELHA</name>
<dbReference type="AlphaFoldDB" id="A0A1I8BI76"/>
<dbReference type="WBParaSite" id="MhA1_Contig261.frz3.gene45">
    <property type="protein sequence ID" value="MhA1_Contig261.frz3.gene45"/>
    <property type="gene ID" value="MhA1_Contig261.frz3.gene45"/>
</dbReference>
<feature type="region of interest" description="Disordered" evidence="3">
    <location>
        <begin position="91"/>
        <end position="115"/>
    </location>
</feature>
<evidence type="ECO:0000256" key="1">
    <source>
        <dbReference type="ARBA" id="ARBA00022737"/>
    </source>
</evidence>
<evidence type="ECO:0000256" key="3">
    <source>
        <dbReference type="SAM" id="MobiDB-lite"/>
    </source>
</evidence>
<keyword evidence="1" id="KW-0677">Repeat</keyword>
<dbReference type="InterPro" id="IPR035979">
    <property type="entry name" value="RBD_domain_sf"/>
</dbReference>
<reference evidence="5" key="1">
    <citation type="submission" date="2016-11" db="UniProtKB">
        <authorList>
            <consortium name="WormBaseParasite"/>
        </authorList>
    </citation>
    <scope>IDENTIFICATION</scope>
</reference>
<feature type="compositionally biased region" description="Polar residues" evidence="3">
    <location>
        <begin position="106"/>
        <end position="115"/>
    </location>
</feature>
<dbReference type="InterPro" id="IPR012677">
    <property type="entry name" value="Nucleotide-bd_a/b_plait_sf"/>
</dbReference>
<sequence>MSSSIIRIQNLPLSAKAADIQQFFGTIEVTILKILKNIQKDAFISIKEEDEAKALLLDERVLHNSKIRLMLSSKKEMEQVISSAQAYATKGPIQMNHNENRNNQNTSSPTHSQRPQDNQWILISHGSQWAFDFFPVPGRSDMGIALSYKNTVPVHGYVWKDADVANASFPFGGKELSGAEMDGRIQPLPLRSFGGSSSQFFPTPTSNPNFRFPSILYQNGPPPQINRNGTIQTTPTSPTQNIQLSQYRQQFGQQQQQNIFTGGLPNFSINTRMTGQKIILVKGIQCYISTTM</sequence>
<dbReference type="InterPro" id="IPR021010">
    <property type="entry name" value="Cytosolic_motility_protein"/>
</dbReference>
<evidence type="ECO:0000313" key="5">
    <source>
        <dbReference type="WBParaSite" id="MhA1_Contig261.frz3.gene45"/>
    </source>
</evidence>
<proteinExistence type="predicted"/>
<dbReference type="SUPFAM" id="SSF141739">
    <property type="entry name" value="MFPT repeat-like"/>
    <property type="match status" value="1"/>
</dbReference>
<dbReference type="PANTHER" id="PTHR13976">
    <property type="entry name" value="HETEROGENEOUS NUCLEAR RIBONUCLEOPROTEIN-RELATED"/>
    <property type="match status" value="1"/>
</dbReference>
<dbReference type="GO" id="GO:0003723">
    <property type="term" value="F:RNA binding"/>
    <property type="evidence" value="ECO:0007669"/>
    <property type="project" value="UniProtKB-KW"/>
</dbReference>